<dbReference type="AlphaFoldDB" id="A0A8H7BKH6"/>
<sequence>MSRLFFQRAWIRDEIRAGRTLSLSIWKSWNMFYSMAAVRSMTGKRQMNKSSPQGIAQ</sequence>
<evidence type="ECO:0000313" key="1">
    <source>
        <dbReference type="EMBL" id="KAF7681197.1"/>
    </source>
</evidence>
<organism evidence="1 2">
    <name type="scientific">Alternaria burnsii</name>
    <dbReference type="NCBI Taxonomy" id="1187904"/>
    <lineage>
        <taxon>Eukaryota</taxon>
        <taxon>Fungi</taxon>
        <taxon>Dikarya</taxon>
        <taxon>Ascomycota</taxon>
        <taxon>Pezizomycotina</taxon>
        <taxon>Dothideomycetes</taxon>
        <taxon>Pleosporomycetidae</taxon>
        <taxon>Pleosporales</taxon>
        <taxon>Pleosporineae</taxon>
        <taxon>Pleosporaceae</taxon>
        <taxon>Alternaria</taxon>
        <taxon>Alternaria sect. Alternaria</taxon>
    </lineage>
</organism>
<gene>
    <name evidence="1" type="ORF">GT037_000173</name>
</gene>
<accession>A0A8H7BKH6</accession>
<dbReference type="RefSeq" id="XP_038791076.1">
    <property type="nucleotide sequence ID" value="XM_038925220.1"/>
</dbReference>
<dbReference type="Proteomes" id="UP000596902">
    <property type="component" value="Unassembled WGS sequence"/>
</dbReference>
<reference evidence="1" key="1">
    <citation type="submission" date="2020-01" db="EMBL/GenBank/DDBJ databases">
        <authorList>
            <person name="Feng Z.H.Z."/>
        </authorList>
    </citation>
    <scope>NUCLEOTIDE SEQUENCE</scope>
    <source>
        <strain evidence="1">CBS107.38</strain>
    </source>
</reference>
<dbReference type="GeneID" id="62198398"/>
<name>A0A8H7BKH6_9PLEO</name>
<keyword evidence="2" id="KW-1185">Reference proteome</keyword>
<protein>
    <submittedName>
        <fullName evidence="1">Uncharacterized protein</fullName>
    </submittedName>
</protein>
<proteinExistence type="predicted"/>
<reference evidence="1" key="2">
    <citation type="submission" date="2020-08" db="EMBL/GenBank/DDBJ databases">
        <title>Draft Genome Sequence of Cumin Blight Pathogen Alternaria burnsii.</title>
        <authorList>
            <person name="Feng Z."/>
        </authorList>
    </citation>
    <scope>NUCLEOTIDE SEQUENCE</scope>
    <source>
        <strain evidence="1">CBS107.38</strain>
    </source>
</reference>
<evidence type="ECO:0000313" key="2">
    <source>
        <dbReference type="Proteomes" id="UP000596902"/>
    </source>
</evidence>
<comment type="caution">
    <text evidence="1">The sequence shown here is derived from an EMBL/GenBank/DDBJ whole genome shotgun (WGS) entry which is preliminary data.</text>
</comment>
<dbReference type="EMBL" id="JAAABM010000001">
    <property type="protein sequence ID" value="KAF7681197.1"/>
    <property type="molecule type" value="Genomic_DNA"/>
</dbReference>